<dbReference type="GO" id="GO:0000287">
    <property type="term" value="F:magnesium ion binding"/>
    <property type="evidence" value="ECO:0007669"/>
    <property type="project" value="TreeGrafter"/>
</dbReference>
<dbReference type="GO" id="GO:0015087">
    <property type="term" value="F:cobalt ion transmembrane transporter activity"/>
    <property type="evidence" value="ECO:0007669"/>
    <property type="project" value="TreeGrafter"/>
</dbReference>
<dbReference type="Pfam" id="PF01544">
    <property type="entry name" value="CorA"/>
    <property type="match status" value="1"/>
</dbReference>
<comment type="caution">
    <text evidence="10">The sequence shown here is derived from an EMBL/GenBank/DDBJ whole genome shotgun (WGS) entry which is preliminary data.</text>
</comment>
<evidence type="ECO:0000256" key="8">
    <source>
        <dbReference type="SAM" id="MobiDB-lite"/>
    </source>
</evidence>
<dbReference type="PANTHER" id="PTHR46494:SF2">
    <property type="entry name" value="MAGNESIUM TRANSPORT PROTEIN CORA"/>
    <property type="match status" value="1"/>
</dbReference>
<dbReference type="Proteomes" id="UP000621560">
    <property type="component" value="Unassembled WGS sequence"/>
</dbReference>
<evidence type="ECO:0000256" key="9">
    <source>
        <dbReference type="SAM" id="Phobius"/>
    </source>
</evidence>
<feature type="transmembrane region" description="Helical" evidence="9">
    <location>
        <begin position="244"/>
        <end position="263"/>
    </location>
</feature>
<dbReference type="InterPro" id="IPR002523">
    <property type="entry name" value="MgTranspt_CorA/ZnTranspt_ZntB"/>
</dbReference>
<evidence type="ECO:0000256" key="5">
    <source>
        <dbReference type="ARBA" id="ARBA00022692"/>
    </source>
</evidence>
<sequence length="340" mass="39163">MSHRMLQYAAGWTWQTVVMDEAMTPTRTKQLLPAACAGWVDEAYHQTDNRIGIGYRADGLPFLYGTLRFQASEASEDMQHLHYRLSAEALYTLHDDPRLLIRLQQPQWEDKLQACEGAISAFFIILTALLDPYHAGLDRFEARLAELESHMQHRNHKHLIDRIFERRYELLHWRHLYIPVKELEEAAQEAFLDAAQDEPAYTRLRYKLQRIETLLSHYHAEIETLISMDDATASFRGNDIMRTLTIFTVLCTPATVAGALWGMNFEAMPWLGEPWGFATICGAIALVTLLVFFWLWRKGWTGDILKGSKPAKPQKRESPVSNARILPPRKSRLSRSRRGG</sequence>
<dbReference type="AlphaFoldDB" id="A0A927BQK6"/>
<feature type="compositionally biased region" description="Basic residues" evidence="8">
    <location>
        <begin position="327"/>
        <end position="340"/>
    </location>
</feature>
<comment type="subcellular location">
    <subcellularLocation>
        <location evidence="1">Cell membrane</location>
        <topology evidence="1">Multi-pass membrane protein</topology>
    </subcellularLocation>
</comment>
<proteinExistence type="inferred from homology"/>
<evidence type="ECO:0000256" key="7">
    <source>
        <dbReference type="ARBA" id="ARBA00023136"/>
    </source>
</evidence>
<dbReference type="SUPFAM" id="SSF144083">
    <property type="entry name" value="Magnesium transport protein CorA, transmembrane region"/>
    <property type="match status" value="1"/>
</dbReference>
<keyword evidence="11" id="KW-1185">Reference proteome</keyword>
<dbReference type="GO" id="GO:0015095">
    <property type="term" value="F:magnesium ion transmembrane transporter activity"/>
    <property type="evidence" value="ECO:0007669"/>
    <property type="project" value="TreeGrafter"/>
</dbReference>
<evidence type="ECO:0000256" key="1">
    <source>
        <dbReference type="ARBA" id="ARBA00004651"/>
    </source>
</evidence>
<dbReference type="CDD" id="cd12821">
    <property type="entry name" value="EcCorA_ZntB-like"/>
    <property type="match status" value="1"/>
</dbReference>
<gene>
    <name evidence="10" type="ORF">IDH44_06925</name>
</gene>
<dbReference type="InterPro" id="IPR045863">
    <property type="entry name" value="CorA_TM1_TM2"/>
</dbReference>
<keyword evidence="4" id="KW-1003">Cell membrane</keyword>
<dbReference type="RefSeq" id="WP_190916032.1">
    <property type="nucleotide sequence ID" value="NZ_JACXIZ010000013.1"/>
</dbReference>
<keyword evidence="5 9" id="KW-0812">Transmembrane</keyword>
<evidence type="ECO:0000256" key="4">
    <source>
        <dbReference type="ARBA" id="ARBA00022475"/>
    </source>
</evidence>
<feature type="region of interest" description="Disordered" evidence="8">
    <location>
        <begin position="307"/>
        <end position="340"/>
    </location>
</feature>
<feature type="transmembrane region" description="Helical" evidence="9">
    <location>
        <begin position="275"/>
        <end position="296"/>
    </location>
</feature>
<dbReference type="GO" id="GO:0005886">
    <property type="term" value="C:plasma membrane"/>
    <property type="evidence" value="ECO:0007669"/>
    <property type="project" value="UniProtKB-SubCell"/>
</dbReference>
<dbReference type="InterPro" id="IPR045861">
    <property type="entry name" value="CorA_cytoplasmic_dom"/>
</dbReference>
<accession>A0A927BQK6</accession>
<keyword evidence="3" id="KW-0813">Transport</keyword>
<dbReference type="GO" id="GO:0050897">
    <property type="term" value="F:cobalt ion binding"/>
    <property type="evidence" value="ECO:0007669"/>
    <property type="project" value="TreeGrafter"/>
</dbReference>
<comment type="similarity">
    <text evidence="2">Belongs to the CorA metal ion transporter (MIT) (TC 1.A.35) family.</text>
</comment>
<organism evidence="10 11">
    <name type="scientific">Paenibacillus sabuli</name>
    <dbReference type="NCBI Taxonomy" id="2772509"/>
    <lineage>
        <taxon>Bacteria</taxon>
        <taxon>Bacillati</taxon>
        <taxon>Bacillota</taxon>
        <taxon>Bacilli</taxon>
        <taxon>Bacillales</taxon>
        <taxon>Paenibacillaceae</taxon>
        <taxon>Paenibacillus</taxon>
    </lineage>
</organism>
<dbReference type="Gene3D" id="1.20.58.340">
    <property type="entry name" value="Magnesium transport protein CorA, transmembrane region"/>
    <property type="match status" value="2"/>
</dbReference>
<protein>
    <submittedName>
        <fullName evidence="10">Magnesium transporter CorA family protein</fullName>
    </submittedName>
</protein>
<keyword evidence="7 9" id="KW-0472">Membrane</keyword>
<dbReference type="EMBL" id="JACXIZ010000013">
    <property type="protein sequence ID" value="MBD2844916.1"/>
    <property type="molecule type" value="Genomic_DNA"/>
</dbReference>
<keyword evidence="6 9" id="KW-1133">Transmembrane helix</keyword>
<evidence type="ECO:0000256" key="2">
    <source>
        <dbReference type="ARBA" id="ARBA00009765"/>
    </source>
</evidence>
<evidence type="ECO:0000256" key="3">
    <source>
        <dbReference type="ARBA" id="ARBA00022448"/>
    </source>
</evidence>
<dbReference type="SUPFAM" id="SSF143865">
    <property type="entry name" value="CorA soluble domain-like"/>
    <property type="match status" value="1"/>
</dbReference>
<dbReference type="PANTHER" id="PTHR46494">
    <property type="entry name" value="CORA FAMILY METAL ION TRANSPORTER (EUROFUNG)"/>
    <property type="match status" value="1"/>
</dbReference>
<evidence type="ECO:0000313" key="10">
    <source>
        <dbReference type="EMBL" id="MBD2844916.1"/>
    </source>
</evidence>
<reference evidence="10" key="1">
    <citation type="submission" date="2020-09" db="EMBL/GenBank/DDBJ databases">
        <title>A novel bacterium of genus Paenibacillus, isolated from South China Sea.</title>
        <authorList>
            <person name="Huang H."/>
            <person name="Mo K."/>
            <person name="Hu Y."/>
        </authorList>
    </citation>
    <scope>NUCLEOTIDE SEQUENCE</scope>
    <source>
        <strain evidence="10">IB182496</strain>
    </source>
</reference>
<evidence type="ECO:0000313" key="11">
    <source>
        <dbReference type="Proteomes" id="UP000621560"/>
    </source>
</evidence>
<name>A0A927BQK6_9BACL</name>
<evidence type="ECO:0000256" key="6">
    <source>
        <dbReference type="ARBA" id="ARBA00022989"/>
    </source>
</evidence>